<accession>A0A0P7Y4D9</accession>
<feature type="domain" description="HTH cro/C1-type" evidence="1">
    <location>
        <begin position="77"/>
        <end position="131"/>
    </location>
</feature>
<dbReference type="SUPFAM" id="SSF47413">
    <property type="entry name" value="lambda repressor-like DNA-binding domains"/>
    <property type="match status" value="1"/>
</dbReference>
<dbReference type="GO" id="GO:0003677">
    <property type="term" value="F:DNA binding"/>
    <property type="evidence" value="ECO:0007669"/>
    <property type="project" value="InterPro"/>
</dbReference>
<dbReference type="SMART" id="SM00530">
    <property type="entry name" value="HTH_XRE"/>
    <property type="match status" value="1"/>
</dbReference>
<comment type="caution">
    <text evidence="2">The sequence shown here is derived from an EMBL/GenBank/DDBJ whole genome shotgun (WGS) entry which is preliminary data.</text>
</comment>
<dbReference type="Gene3D" id="1.10.260.40">
    <property type="entry name" value="lambda repressor-like DNA-binding domains"/>
    <property type="match status" value="1"/>
</dbReference>
<protein>
    <submittedName>
        <fullName evidence="2">Toxin-antitoxin system HigA family antidote component</fullName>
    </submittedName>
</protein>
<dbReference type="OrthoDB" id="672239at2"/>
<gene>
    <name evidence="2" type="ORF">HLUCCX10_09565</name>
</gene>
<dbReference type="InterPro" id="IPR001387">
    <property type="entry name" value="Cro/C1-type_HTH"/>
</dbReference>
<dbReference type="Pfam" id="PF01381">
    <property type="entry name" value="HTH_3"/>
    <property type="match status" value="1"/>
</dbReference>
<dbReference type="PROSITE" id="PS50943">
    <property type="entry name" value="HTH_CROC1"/>
    <property type="match status" value="1"/>
</dbReference>
<dbReference type="Proteomes" id="UP000050421">
    <property type="component" value="Unassembled WGS sequence"/>
</dbReference>
<sequence length="162" mass="19153">MNPRKENIEFDEEIGSQDKISLTKDDQELIKIHRKRILQDRSEEDRINDILMGFRFSLMNYLGTQDSTEIKLLGEFLKKVLDQLNVKKGDFAEYIDISPKNISKYFSGERKFTIDHALKFEQLFRIPAEIFLEVQVKNELTEAKRSSRKTYEKYDLNDLLPA</sequence>
<dbReference type="AlphaFoldDB" id="A0A0P7Y4D9"/>
<dbReference type="eggNOG" id="COG3093">
    <property type="taxonomic scope" value="Bacteria"/>
</dbReference>
<name>A0A0P7Y4D9_9BACT</name>
<organism evidence="2 3">
    <name type="scientific">Algoriphagus marincola HL-49</name>
    <dbReference type="NCBI Taxonomy" id="1305737"/>
    <lineage>
        <taxon>Bacteria</taxon>
        <taxon>Pseudomonadati</taxon>
        <taxon>Bacteroidota</taxon>
        <taxon>Cytophagia</taxon>
        <taxon>Cytophagales</taxon>
        <taxon>Cyclobacteriaceae</taxon>
        <taxon>Algoriphagus</taxon>
    </lineage>
</organism>
<dbReference type="InterPro" id="IPR010982">
    <property type="entry name" value="Lambda_DNA-bd_dom_sf"/>
</dbReference>
<evidence type="ECO:0000259" key="1">
    <source>
        <dbReference type="PROSITE" id="PS50943"/>
    </source>
</evidence>
<evidence type="ECO:0000313" key="2">
    <source>
        <dbReference type="EMBL" id="KPQ15228.1"/>
    </source>
</evidence>
<dbReference type="EMBL" id="LJXT01000054">
    <property type="protein sequence ID" value="KPQ15228.1"/>
    <property type="molecule type" value="Genomic_DNA"/>
</dbReference>
<evidence type="ECO:0000313" key="3">
    <source>
        <dbReference type="Proteomes" id="UP000050421"/>
    </source>
</evidence>
<dbReference type="PATRIC" id="fig|1305737.6.peg.2553"/>
<proteinExistence type="predicted"/>
<dbReference type="STRING" id="1305737.GCA_000526355_00983"/>
<reference evidence="2 3" key="1">
    <citation type="submission" date="2015-09" db="EMBL/GenBank/DDBJ databases">
        <title>Identification and resolution of microdiversity through metagenomic sequencing of parallel consortia.</title>
        <authorList>
            <person name="Nelson W.C."/>
            <person name="Romine M.F."/>
            <person name="Lindemann S.R."/>
        </authorList>
    </citation>
    <scope>NUCLEOTIDE SEQUENCE [LARGE SCALE GENOMIC DNA]</scope>
    <source>
        <strain evidence="2">HL-49</strain>
    </source>
</reference>
<dbReference type="CDD" id="cd00093">
    <property type="entry name" value="HTH_XRE"/>
    <property type="match status" value="1"/>
</dbReference>